<dbReference type="InterPro" id="IPR049959">
    <property type="entry name" value="MAP_0585-like"/>
</dbReference>
<feature type="region of interest" description="Disordered" evidence="1">
    <location>
        <begin position="1"/>
        <end position="20"/>
    </location>
</feature>
<proteinExistence type="predicted"/>
<reference evidence="2 3" key="1">
    <citation type="journal article" date="2017" name="Genome Biol. Evol.">
        <title>Population Structure and Local Adaptation of MAC Lung Disease Agent Mycobacterium avium subsp. hominissuis.</title>
        <authorList>
            <person name="Yano H."/>
            <person name="Iwamoto T."/>
            <person name="Nishiuchi Y."/>
            <person name="Nakajima C."/>
            <person name="Starkova D.A."/>
            <person name="Mokrousov I."/>
            <person name="Narvskaya O."/>
            <person name="Yoshida S."/>
            <person name="Arikawa K."/>
            <person name="Nakanishi N."/>
            <person name="Osaki K."/>
            <person name="Nakagawa I."/>
            <person name="Ato M."/>
            <person name="Suzuki Y."/>
            <person name="Maruyama F."/>
        </authorList>
    </citation>
    <scope>NUCLEOTIDE SEQUENCE [LARGE SCALE GENOMIC DNA]</scope>
    <source>
        <strain evidence="2 3">OCU466</strain>
    </source>
</reference>
<name>A0A2A3LAL2_MYCAV</name>
<evidence type="ECO:0000256" key="1">
    <source>
        <dbReference type="SAM" id="MobiDB-lite"/>
    </source>
</evidence>
<dbReference type="NCBIfam" id="NF043060">
    <property type="entry name" value="MAP_0585_fam"/>
    <property type="match status" value="1"/>
</dbReference>
<dbReference type="EMBL" id="LBGZ01000057">
    <property type="protein sequence ID" value="PBJ36809.1"/>
    <property type="molecule type" value="Genomic_DNA"/>
</dbReference>
<dbReference type="Proteomes" id="UP000218842">
    <property type="component" value="Unassembled WGS sequence"/>
</dbReference>
<accession>A0A2A3LAL2</accession>
<gene>
    <name evidence="2" type="ORF">XV03_10065</name>
</gene>
<feature type="region of interest" description="Disordered" evidence="1">
    <location>
        <begin position="25"/>
        <end position="77"/>
    </location>
</feature>
<comment type="caution">
    <text evidence="2">The sequence shown here is derived from an EMBL/GenBank/DDBJ whole genome shotgun (WGS) entry which is preliminary data.</text>
</comment>
<feature type="compositionally biased region" description="Pro residues" evidence="1">
    <location>
        <begin position="44"/>
        <end position="70"/>
    </location>
</feature>
<protein>
    <submittedName>
        <fullName evidence="2">Uncharacterized protein</fullName>
    </submittedName>
</protein>
<sequence length="123" mass="13453">MPRHDVVTASAQIGGPAGADVQFSIVGRGAPPPPREHGYGWNDGPPPHHPPPNWYGPPPPGGWDGPPPPGGWNRPWDGPPRDVAVARADFGPFSYNTFTVIPVFNWQYGGWGYWFFGVWVPLY</sequence>
<dbReference type="AlphaFoldDB" id="A0A2A3LAL2"/>
<evidence type="ECO:0000313" key="3">
    <source>
        <dbReference type="Proteomes" id="UP000218842"/>
    </source>
</evidence>
<evidence type="ECO:0000313" key="2">
    <source>
        <dbReference type="EMBL" id="PBJ36809.1"/>
    </source>
</evidence>
<organism evidence="2 3">
    <name type="scientific">Mycobacterium avium subsp. hominissuis</name>
    <dbReference type="NCBI Taxonomy" id="439334"/>
    <lineage>
        <taxon>Bacteria</taxon>
        <taxon>Bacillati</taxon>
        <taxon>Actinomycetota</taxon>
        <taxon>Actinomycetes</taxon>
        <taxon>Mycobacteriales</taxon>
        <taxon>Mycobacteriaceae</taxon>
        <taxon>Mycobacterium</taxon>
        <taxon>Mycobacterium avium complex (MAC)</taxon>
    </lineage>
</organism>